<dbReference type="Gene3D" id="3.40.1360.10">
    <property type="match status" value="1"/>
</dbReference>
<evidence type="ECO:0000259" key="2">
    <source>
        <dbReference type="Pfam" id="PF12965"/>
    </source>
</evidence>
<dbReference type="InterPro" id="IPR024385">
    <property type="entry name" value="DUF3854"/>
</dbReference>
<dbReference type="Proteomes" id="UP000326678">
    <property type="component" value="Chromosome Gxm2"/>
</dbReference>
<dbReference type="SUPFAM" id="SSF52540">
    <property type="entry name" value="P-loop containing nucleoside triphosphate hydrolases"/>
    <property type="match status" value="1"/>
</dbReference>
<keyword evidence="4" id="KW-1185">Reference proteome</keyword>
<dbReference type="InterPro" id="IPR034154">
    <property type="entry name" value="TOPRIM_DnaG/twinkle"/>
</dbReference>
<proteinExistence type="predicted"/>
<gene>
    <name evidence="3" type="ORF">GXM_07087</name>
</gene>
<dbReference type="InterPro" id="IPR006935">
    <property type="entry name" value="Helicase/UvrB_N"/>
</dbReference>
<dbReference type="PANTHER" id="PTHR34985:SF1">
    <property type="entry name" value="SLR0554 PROTEIN"/>
    <property type="match status" value="1"/>
</dbReference>
<dbReference type="GO" id="GO:0016787">
    <property type="term" value="F:hydrolase activity"/>
    <property type="evidence" value="ECO:0007669"/>
    <property type="project" value="InterPro"/>
</dbReference>
<evidence type="ECO:0000313" key="4">
    <source>
        <dbReference type="Proteomes" id="UP000326678"/>
    </source>
</evidence>
<dbReference type="KEGG" id="nsh:GXM_07087"/>
<dbReference type="PANTHER" id="PTHR34985">
    <property type="entry name" value="SLR0554 PROTEIN"/>
    <property type="match status" value="1"/>
</dbReference>
<dbReference type="GO" id="GO:0003677">
    <property type="term" value="F:DNA binding"/>
    <property type="evidence" value="ECO:0007669"/>
    <property type="project" value="InterPro"/>
</dbReference>
<dbReference type="Pfam" id="PF04851">
    <property type="entry name" value="ResIII"/>
    <property type="match status" value="1"/>
</dbReference>
<dbReference type="GO" id="GO:0005524">
    <property type="term" value="F:ATP binding"/>
    <property type="evidence" value="ECO:0007669"/>
    <property type="project" value="InterPro"/>
</dbReference>
<accession>A0A5P8W9X3</accession>
<reference evidence="3 4" key="1">
    <citation type="submission" date="2019-10" db="EMBL/GenBank/DDBJ databases">
        <title>Genomic and transcriptomic insights into the perfect genentic adaptation of a filamentous nitrogen-fixing cyanobacterium to rice fields.</title>
        <authorList>
            <person name="Chen Z."/>
        </authorList>
    </citation>
    <scope>NUCLEOTIDE SEQUENCE [LARGE SCALE GENOMIC DNA]</scope>
    <source>
        <strain evidence="3">CCNUC1</strain>
    </source>
</reference>
<dbReference type="CDD" id="cd01029">
    <property type="entry name" value="TOPRIM_primases"/>
    <property type="match status" value="1"/>
</dbReference>
<dbReference type="EMBL" id="CP045227">
    <property type="protein sequence ID" value="QFS49593.1"/>
    <property type="molecule type" value="Genomic_DNA"/>
</dbReference>
<dbReference type="RefSeq" id="WP_338115506.1">
    <property type="nucleotide sequence ID" value="NZ_CP045227.1"/>
</dbReference>
<dbReference type="AlphaFoldDB" id="A0A5P8W9X3"/>
<organism evidence="3 4">
    <name type="scientific">Nostoc sphaeroides CCNUC1</name>
    <dbReference type="NCBI Taxonomy" id="2653204"/>
    <lineage>
        <taxon>Bacteria</taxon>
        <taxon>Bacillati</taxon>
        <taxon>Cyanobacteriota</taxon>
        <taxon>Cyanophyceae</taxon>
        <taxon>Nostocales</taxon>
        <taxon>Nostocaceae</taxon>
        <taxon>Nostoc</taxon>
    </lineage>
</organism>
<feature type="domain" description="DUF3854" evidence="2">
    <location>
        <begin position="151"/>
        <end position="277"/>
    </location>
</feature>
<sequence length="506" mass="57759">MRIIESDSQALHLQEWLSSGVDEEIIALNVRSLSGSLPYEYLLYSPKISRRNDGRLRDRDLKKYQHIELGGWWCNGIDPLNNYAQMMWGCFKPDHPRRDRQKIHKFIKYEHPYRDETRAFFLLVPNRIWVKVSNRSGIPITEEDLQHPGGFWHWVWRHNVPVTIVEGVKKAGALLTAGYAAIAIPGVNAGYRTPHDEYGNAIGKPFLIPDLKHFATQGRQVNICFDQDNKPETVQRVRTAISRMGRLLVNEGCSLRVIDLPFGQEKGVDDFIVAHGQPAFDALYNTAVALELWEIKLFTLLTYPPAIALNQRFLGQLLVPEGEKLIILKAPKGTGKTEWLATEVAKAHDQERRVLIITHRIQLGEALCNRFGVNYVTEVRTNETGTLLGYGVCVDSLHQESQARFNPNDWSNDVIIIDECDQVFWHLLNSVTEVQKRRVSVLKNLKQLVQNVLGSSQGKIYLSSADVSDTDVKYVLSLAGEYRVNPFVIVNNYRHVAGNCYNYIWE</sequence>
<name>A0A5P8W9X3_9NOSO</name>
<dbReference type="Gene3D" id="3.40.50.300">
    <property type="entry name" value="P-loop containing nucleotide triphosphate hydrolases"/>
    <property type="match status" value="1"/>
</dbReference>
<evidence type="ECO:0000313" key="3">
    <source>
        <dbReference type="EMBL" id="QFS49593.1"/>
    </source>
</evidence>
<dbReference type="InterPro" id="IPR027417">
    <property type="entry name" value="P-loop_NTPase"/>
</dbReference>
<feature type="domain" description="Helicase/UvrB N-terminal" evidence="1">
    <location>
        <begin position="318"/>
        <end position="420"/>
    </location>
</feature>
<dbReference type="Pfam" id="PF12965">
    <property type="entry name" value="DUF3854"/>
    <property type="match status" value="1"/>
</dbReference>
<evidence type="ECO:0000259" key="1">
    <source>
        <dbReference type="Pfam" id="PF04851"/>
    </source>
</evidence>
<protein>
    <submittedName>
        <fullName evidence="3">DNA primase</fullName>
    </submittedName>
</protein>